<evidence type="ECO:0000313" key="1">
    <source>
        <dbReference type="EMBL" id="KAJ4963693.1"/>
    </source>
</evidence>
<accession>A0A9Q0K6Q7</accession>
<keyword evidence="2" id="KW-1185">Reference proteome</keyword>
<dbReference type="AlphaFoldDB" id="A0A9Q0K6Q7"/>
<gene>
    <name evidence="1" type="ORF">NE237_023632</name>
</gene>
<dbReference type="Proteomes" id="UP001141806">
    <property type="component" value="Unassembled WGS sequence"/>
</dbReference>
<organism evidence="1 2">
    <name type="scientific">Protea cynaroides</name>
    <dbReference type="NCBI Taxonomy" id="273540"/>
    <lineage>
        <taxon>Eukaryota</taxon>
        <taxon>Viridiplantae</taxon>
        <taxon>Streptophyta</taxon>
        <taxon>Embryophyta</taxon>
        <taxon>Tracheophyta</taxon>
        <taxon>Spermatophyta</taxon>
        <taxon>Magnoliopsida</taxon>
        <taxon>Proteales</taxon>
        <taxon>Proteaceae</taxon>
        <taxon>Protea</taxon>
    </lineage>
</organism>
<proteinExistence type="predicted"/>
<dbReference type="EMBL" id="JAMYWD010000008">
    <property type="protein sequence ID" value="KAJ4963693.1"/>
    <property type="molecule type" value="Genomic_DNA"/>
</dbReference>
<name>A0A9Q0K6Q7_9MAGN</name>
<comment type="caution">
    <text evidence="1">The sequence shown here is derived from an EMBL/GenBank/DDBJ whole genome shotgun (WGS) entry which is preliminary data.</text>
</comment>
<protein>
    <submittedName>
        <fullName evidence="1">Uncharacterized protein</fullName>
    </submittedName>
</protein>
<reference evidence="1" key="1">
    <citation type="journal article" date="2023" name="Plant J.">
        <title>The genome of the king protea, Protea cynaroides.</title>
        <authorList>
            <person name="Chang J."/>
            <person name="Duong T.A."/>
            <person name="Schoeman C."/>
            <person name="Ma X."/>
            <person name="Roodt D."/>
            <person name="Barker N."/>
            <person name="Li Z."/>
            <person name="Van de Peer Y."/>
            <person name="Mizrachi E."/>
        </authorList>
    </citation>
    <scope>NUCLEOTIDE SEQUENCE</scope>
    <source>
        <tissue evidence="1">Young leaves</tissue>
    </source>
</reference>
<evidence type="ECO:0000313" key="2">
    <source>
        <dbReference type="Proteomes" id="UP001141806"/>
    </source>
</evidence>
<sequence length="234" mass="25463">MMSSSKSTASLVRFYSDNSNLDDLLAAKPTFPVVLPAPPFLVKTAPVILTAPIPRKDKGKSVLVPTTKVAPIRPTGGIVIHALPTPGSQDSQKRTLDPESEDASFIAHKKFPPVSKREALKANKEIRTVSLLVYKEAQNTSSRVDRKTVSEMVELGVIEETEGAQVESEIVELSLRRFPGLFPRWNLGEGDSVGADPSLAPKLALGSVLLMDAHTIEKLPNETFKVQMFAHQTL</sequence>